<sequence>MSDKGKRVNASGHVAEATLKRARPFGKDDRAARESQRRASAYGRARGNA</sequence>
<dbReference type="RefSeq" id="WP_021725237.1">
    <property type="nucleotide sequence ID" value="NZ_AWEZ01000016.1"/>
</dbReference>
<organism evidence="2 3">
    <name type="scientific">Olsenella profusa F0195</name>
    <dbReference type="NCBI Taxonomy" id="1125712"/>
    <lineage>
        <taxon>Bacteria</taxon>
        <taxon>Bacillati</taxon>
        <taxon>Actinomycetota</taxon>
        <taxon>Coriobacteriia</taxon>
        <taxon>Coriobacteriales</taxon>
        <taxon>Atopobiaceae</taxon>
        <taxon>Olsenella</taxon>
    </lineage>
</organism>
<dbReference type="PATRIC" id="fig|1125712.3.peg.376"/>
<dbReference type="EMBL" id="AWEZ01000016">
    <property type="protein sequence ID" value="ERL10221.1"/>
    <property type="molecule type" value="Genomic_DNA"/>
</dbReference>
<name>U2VCB6_9ACTN</name>
<protein>
    <submittedName>
        <fullName evidence="2">Uncharacterized protein</fullName>
    </submittedName>
</protein>
<evidence type="ECO:0000313" key="3">
    <source>
        <dbReference type="Proteomes" id="UP000016638"/>
    </source>
</evidence>
<comment type="caution">
    <text evidence="2">The sequence shown here is derived from an EMBL/GenBank/DDBJ whole genome shotgun (WGS) entry which is preliminary data.</text>
</comment>
<evidence type="ECO:0000256" key="1">
    <source>
        <dbReference type="SAM" id="MobiDB-lite"/>
    </source>
</evidence>
<accession>U2VCB6</accession>
<gene>
    <name evidence="2" type="ORF">HMPREF1316_2141</name>
</gene>
<feature type="region of interest" description="Disordered" evidence="1">
    <location>
        <begin position="1"/>
        <end position="49"/>
    </location>
</feature>
<reference evidence="2 3" key="1">
    <citation type="submission" date="2013-08" db="EMBL/GenBank/DDBJ databases">
        <authorList>
            <person name="Durkin A.S."/>
            <person name="Haft D.R."/>
            <person name="McCorrison J."/>
            <person name="Torralba M."/>
            <person name="Gillis M."/>
            <person name="Haft D.H."/>
            <person name="Methe B."/>
            <person name="Sutton G."/>
            <person name="Nelson K.E."/>
        </authorList>
    </citation>
    <scope>NUCLEOTIDE SEQUENCE [LARGE SCALE GENOMIC DNA]</scope>
    <source>
        <strain evidence="2 3">F0195</strain>
    </source>
</reference>
<evidence type="ECO:0000313" key="2">
    <source>
        <dbReference type="EMBL" id="ERL10221.1"/>
    </source>
</evidence>
<dbReference type="AlphaFoldDB" id="U2VCB6"/>
<feature type="compositionally biased region" description="Basic and acidic residues" evidence="1">
    <location>
        <begin position="25"/>
        <end position="37"/>
    </location>
</feature>
<proteinExistence type="predicted"/>
<dbReference type="Proteomes" id="UP000016638">
    <property type="component" value="Unassembled WGS sequence"/>
</dbReference>
<keyword evidence="3" id="KW-1185">Reference proteome</keyword>